<dbReference type="PANTHER" id="PTHR10738">
    <property type="entry name" value="PROTEIN ARGININE N-METHYLTRANSFERASE 5"/>
    <property type="match status" value="1"/>
</dbReference>
<evidence type="ECO:0000313" key="4">
    <source>
        <dbReference type="Proteomes" id="UP000295252"/>
    </source>
</evidence>
<dbReference type="SUPFAM" id="SSF53335">
    <property type="entry name" value="S-adenosyl-L-methionine-dependent methyltransferases"/>
    <property type="match status" value="1"/>
</dbReference>
<dbReference type="Gramene" id="CDP17117">
    <property type="protein sequence ID" value="CDP17117"/>
    <property type="gene ID" value="GSCOC_T00005040001"/>
</dbReference>
<dbReference type="InterPro" id="IPR035248">
    <property type="entry name" value="PRMT5_C"/>
</dbReference>
<dbReference type="OMA" id="NGSSCWM"/>
<dbReference type="GO" id="GO:0005829">
    <property type="term" value="C:cytosol"/>
    <property type="evidence" value="ECO:0007669"/>
    <property type="project" value="TreeGrafter"/>
</dbReference>
<dbReference type="PhylomeDB" id="A0A068V979"/>
<dbReference type="InterPro" id="IPR025799">
    <property type="entry name" value="Arg_MeTrfase"/>
</dbReference>
<protein>
    <recommendedName>
        <fullName evidence="2">PRMT5 oligomerisation domain-containing protein</fullName>
    </recommendedName>
</protein>
<dbReference type="InterPro" id="IPR029063">
    <property type="entry name" value="SAM-dependent_MTases_sf"/>
</dbReference>
<accession>A0A068V979</accession>
<sequence length="86" mass="9826">MNPRLYDKNIEGKCFKFCFPDISISGSLFPIFFPLRTPVCVQPGIPLIVHLWRCCGSTKVWYEWCVSSPVSTPVQNPNGRSYWVGL</sequence>
<organism evidence="3 4">
    <name type="scientific">Coffea canephora</name>
    <name type="common">Robusta coffee</name>
    <dbReference type="NCBI Taxonomy" id="49390"/>
    <lineage>
        <taxon>Eukaryota</taxon>
        <taxon>Viridiplantae</taxon>
        <taxon>Streptophyta</taxon>
        <taxon>Embryophyta</taxon>
        <taxon>Tracheophyta</taxon>
        <taxon>Spermatophyta</taxon>
        <taxon>Magnoliopsida</taxon>
        <taxon>eudicotyledons</taxon>
        <taxon>Gunneridae</taxon>
        <taxon>Pentapetalae</taxon>
        <taxon>asterids</taxon>
        <taxon>lamiids</taxon>
        <taxon>Gentianales</taxon>
        <taxon>Rubiaceae</taxon>
        <taxon>Ixoroideae</taxon>
        <taxon>Gardenieae complex</taxon>
        <taxon>Bertiereae - Coffeeae clade</taxon>
        <taxon>Coffeeae</taxon>
        <taxon>Coffea</taxon>
    </lineage>
</organism>
<evidence type="ECO:0000313" key="3">
    <source>
        <dbReference type="EMBL" id="CDP17117.1"/>
    </source>
</evidence>
<evidence type="ECO:0000259" key="2">
    <source>
        <dbReference type="Pfam" id="PF17286"/>
    </source>
</evidence>
<dbReference type="GO" id="GO:0005634">
    <property type="term" value="C:nucleus"/>
    <property type="evidence" value="ECO:0007669"/>
    <property type="project" value="TreeGrafter"/>
</dbReference>
<dbReference type="STRING" id="49390.A0A068V979"/>
<keyword evidence="4" id="KW-1185">Reference proteome</keyword>
<dbReference type="Proteomes" id="UP000295252">
    <property type="component" value="Chromosome I"/>
</dbReference>
<gene>
    <name evidence="3" type="ORF">GSCOC_T00005040001</name>
</gene>
<dbReference type="EMBL" id="HG739228">
    <property type="protein sequence ID" value="CDP17117.1"/>
    <property type="molecule type" value="Genomic_DNA"/>
</dbReference>
<proteinExistence type="predicted"/>
<dbReference type="GO" id="GO:0006355">
    <property type="term" value="P:regulation of DNA-templated transcription"/>
    <property type="evidence" value="ECO:0007669"/>
    <property type="project" value="TreeGrafter"/>
</dbReference>
<dbReference type="OrthoDB" id="1368803at2759"/>
<dbReference type="Gene3D" id="2.70.160.11">
    <property type="entry name" value="Hnrnp arginine n-methyltransferase1"/>
    <property type="match status" value="1"/>
</dbReference>
<dbReference type="GO" id="GO:0016274">
    <property type="term" value="F:protein-arginine N-methyltransferase activity"/>
    <property type="evidence" value="ECO:0007669"/>
    <property type="project" value="InterPro"/>
</dbReference>
<keyword evidence="1" id="KW-0949">S-adenosyl-L-methionine</keyword>
<dbReference type="AlphaFoldDB" id="A0A068V979"/>
<reference evidence="4" key="1">
    <citation type="journal article" date="2014" name="Science">
        <title>The coffee genome provides insight into the convergent evolution of caffeine biosynthesis.</title>
        <authorList>
            <person name="Denoeud F."/>
            <person name="Carretero-Paulet L."/>
            <person name="Dereeper A."/>
            <person name="Droc G."/>
            <person name="Guyot R."/>
            <person name="Pietrella M."/>
            <person name="Zheng C."/>
            <person name="Alberti A."/>
            <person name="Anthony F."/>
            <person name="Aprea G."/>
            <person name="Aury J.M."/>
            <person name="Bento P."/>
            <person name="Bernard M."/>
            <person name="Bocs S."/>
            <person name="Campa C."/>
            <person name="Cenci A."/>
            <person name="Combes M.C."/>
            <person name="Crouzillat D."/>
            <person name="Da Silva C."/>
            <person name="Daddiego L."/>
            <person name="De Bellis F."/>
            <person name="Dussert S."/>
            <person name="Garsmeur O."/>
            <person name="Gayraud T."/>
            <person name="Guignon V."/>
            <person name="Jahn K."/>
            <person name="Jamilloux V."/>
            <person name="Joet T."/>
            <person name="Labadie K."/>
            <person name="Lan T."/>
            <person name="Leclercq J."/>
            <person name="Lepelley M."/>
            <person name="Leroy T."/>
            <person name="Li L.T."/>
            <person name="Librado P."/>
            <person name="Lopez L."/>
            <person name="Munoz A."/>
            <person name="Noel B."/>
            <person name="Pallavicini A."/>
            <person name="Perrotta G."/>
            <person name="Poncet V."/>
            <person name="Pot D."/>
            <person name="Priyono X."/>
            <person name="Rigoreau M."/>
            <person name="Rouard M."/>
            <person name="Rozas J."/>
            <person name="Tranchant-Dubreuil C."/>
            <person name="VanBuren R."/>
            <person name="Zhang Q."/>
            <person name="Andrade A.C."/>
            <person name="Argout X."/>
            <person name="Bertrand B."/>
            <person name="de Kochko A."/>
            <person name="Graziosi G."/>
            <person name="Henry R.J."/>
            <person name="Jayarama X."/>
            <person name="Ming R."/>
            <person name="Nagai C."/>
            <person name="Rounsley S."/>
            <person name="Sankoff D."/>
            <person name="Giuliano G."/>
            <person name="Albert V.A."/>
            <person name="Wincker P."/>
            <person name="Lashermes P."/>
        </authorList>
    </citation>
    <scope>NUCLEOTIDE SEQUENCE [LARGE SCALE GENOMIC DNA]</scope>
    <source>
        <strain evidence="4">cv. DH200-94</strain>
    </source>
</reference>
<evidence type="ECO:0000256" key="1">
    <source>
        <dbReference type="ARBA" id="ARBA00022691"/>
    </source>
</evidence>
<dbReference type="InParanoid" id="A0A068V979"/>
<feature type="domain" description="PRMT5 oligomerisation" evidence="2">
    <location>
        <begin position="27"/>
        <end position="84"/>
    </location>
</feature>
<name>A0A068V979_COFCA</name>
<dbReference type="PANTHER" id="PTHR10738:SF0">
    <property type="entry name" value="PROTEIN ARGININE N-METHYLTRANSFERASE 5"/>
    <property type="match status" value="1"/>
</dbReference>
<dbReference type="Pfam" id="PF17286">
    <property type="entry name" value="PRMT5_C"/>
    <property type="match status" value="1"/>
</dbReference>